<dbReference type="EMBL" id="HBGQ01000738">
    <property type="protein sequence ID" value="CAD9363916.1"/>
    <property type="molecule type" value="Transcribed_RNA"/>
</dbReference>
<feature type="chain" id="PRO_5031526913" evidence="1">
    <location>
        <begin position="28"/>
        <end position="285"/>
    </location>
</feature>
<keyword evidence="1" id="KW-0732">Signal</keyword>
<dbReference type="AlphaFoldDB" id="A0A7S2ACV4"/>
<evidence type="ECO:0000313" key="2">
    <source>
        <dbReference type="EMBL" id="CAD9363916.1"/>
    </source>
</evidence>
<protein>
    <submittedName>
        <fullName evidence="2">Uncharacterized protein</fullName>
    </submittedName>
</protein>
<evidence type="ECO:0000256" key="1">
    <source>
        <dbReference type="SAM" id="SignalP"/>
    </source>
</evidence>
<sequence>MARPLLAVMLATCCRCLFLLMPFQGECVDPYGGLRLDLGIAEDSLALLQHAVQPRRQQVTARLGFGDDPSSLPGAPGLPSMEELWCASFPSFCKEPFNCQNYTDYMALAWLEQGLAPDGKPNYFNWCSQSDSSAWMSKCAAGDLLGSAKTRYFLVNNGMYGGLKQELDGSACFLEGHCTNTAVTENTTAEETAAMCDKQYGHEAWTRFGSSHAPPENAIGFGMENGFADYRNGYLSHAQSRPFALASCAMGSFHCDVVYCRENYCKDEYYIKKYGHFLKEEGWVK</sequence>
<name>A0A7S2ACV4_9DINO</name>
<accession>A0A7S2ACV4</accession>
<proteinExistence type="predicted"/>
<feature type="signal peptide" evidence="1">
    <location>
        <begin position="1"/>
        <end position="27"/>
    </location>
</feature>
<organism evidence="2">
    <name type="scientific">Alexandrium andersonii</name>
    <dbReference type="NCBI Taxonomy" id="327968"/>
    <lineage>
        <taxon>Eukaryota</taxon>
        <taxon>Sar</taxon>
        <taxon>Alveolata</taxon>
        <taxon>Dinophyceae</taxon>
        <taxon>Gonyaulacales</taxon>
        <taxon>Pyrocystaceae</taxon>
        <taxon>Alexandrium</taxon>
    </lineage>
</organism>
<gene>
    <name evidence="2" type="ORF">AAND1436_LOCUS374</name>
</gene>
<reference evidence="2" key="1">
    <citation type="submission" date="2021-01" db="EMBL/GenBank/DDBJ databases">
        <authorList>
            <person name="Corre E."/>
            <person name="Pelletier E."/>
            <person name="Niang G."/>
            <person name="Scheremetjew M."/>
            <person name="Finn R."/>
            <person name="Kale V."/>
            <person name="Holt S."/>
            <person name="Cochrane G."/>
            <person name="Meng A."/>
            <person name="Brown T."/>
            <person name="Cohen L."/>
        </authorList>
    </citation>
    <scope>NUCLEOTIDE SEQUENCE</scope>
    <source>
        <strain evidence="2">CCMP2222</strain>
    </source>
</reference>